<dbReference type="EMBL" id="RIZG01000004">
    <property type="protein sequence ID" value="RNF51086.1"/>
    <property type="molecule type" value="Genomic_DNA"/>
</dbReference>
<comment type="caution">
    <text evidence="9">The sequence shown here is derived from an EMBL/GenBank/DDBJ whole genome shotgun (WGS) entry which is preliminary data.</text>
</comment>
<evidence type="ECO:0000259" key="7">
    <source>
        <dbReference type="PROSITE" id="PS50111"/>
    </source>
</evidence>
<keyword evidence="2 4" id="KW-0807">Transducer</keyword>
<comment type="subcellular location">
    <subcellularLocation>
        <location evidence="1">Membrane</location>
    </subcellularLocation>
</comment>
<gene>
    <name evidence="9" type="ORF">EBI00_08990</name>
</gene>
<dbReference type="PRINTS" id="PR00260">
    <property type="entry name" value="CHEMTRNSDUCR"/>
</dbReference>
<feature type="domain" description="Methyl-accepting transducer" evidence="7">
    <location>
        <begin position="267"/>
        <end position="503"/>
    </location>
</feature>
<keyword evidence="6" id="KW-0812">Transmembrane</keyword>
<evidence type="ECO:0000256" key="6">
    <source>
        <dbReference type="SAM" id="Phobius"/>
    </source>
</evidence>
<accession>A0A3M8Q4Q4</accession>
<keyword evidence="6" id="KW-1133">Transmembrane helix</keyword>
<dbReference type="PROSITE" id="PS50885">
    <property type="entry name" value="HAMP"/>
    <property type="match status" value="1"/>
</dbReference>
<dbReference type="GO" id="GO:0016020">
    <property type="term" value="C:membrane"/>
    <property type="evidence" value="ECO:0007669"/>
    <property type="project" value="UniProtKB-SubCell"/>
</dbReference>
<dbReference type="FunFam" id="1.10.287.950:FF:000001">
    <property type="entry name" value="Methyl-accepting chemotaxis sensory transducer"/>
    <property type="match status" value="1"/>
</dbReference>
<dbReference type="InterPro" id="IPR024478">
    <property type="entry name" value="HlyB_4HB_MCP"/>
</dbReference>
<name>A0A3M8Q4Q4_9GAMM</name>
<reference evidence="9 10" key="1">
    <citation type="journal article" date="2012" name="Int. J. Syst. Evol. Microbiol.">
        <title>Marinomonas hwangdonensis sp. nov., isolated from seawater.</title>
        <authorList>
            <person name="Jung Y.T."/>
            <person name="Oh T.K."/>
            <person name="Yoon J.H."/>
        </authorList>
    </citation>
    <scope>NUCLEOTIDE SEQUENCE [LARGE SCALE GENOMIC DNA]</scope>
    <source>
        <strain evidence="9 10">HDW-15</strain>
    </source>
</reference>
<evidence type="ECO:0000256" key="4">
    <source>
        <dbReference type="PROSITE-ProRule" id="PRU00284"/>
    </source>
</evidence>
<dbReference type="SMART" id="SM00304">
    <property type="entry name" value="HAMP"/>
    <property type="match status" value="1"/>
</dbReference>
<dbReference type="SMART" id="SM00283">
    <property type="entry name" value="MA"/>
    <property type="match status" value="1"/>
</dbReference>
<sequence length="539" mass="58876">MFRKISIKTRLMFSFLIITCLMVGIGGVAILTMKEIRSNLTAIESNYLPSVRHLGVMSTNLTLIRLYTLRLLVETDNKAMQSISKTIDETKKSSKESDTYYQTLITEDREKALYASYKKAEEIYYRLQVKVVEFSLRNNNVDAKKLMEEMNQAANQVNDLQQELIKLNREYADKASLIAGSQYTQSFISIVTIILVSASFALIIAFVISKSINFPLRRAVKTAQTIAQGDLTEHIVTEGDDEITELSSALIDMQESLKNAIIHIGDSSSQLASAAEELSSVTEGSTKDLTLQNSEIQLAAATISEMSSAINEVARRAQKASEDSAYSASLAEQGKKKVDQTTTVIIEMNEGMIVSTRVINQLAEQVASISQILDVIRAVAEQTNLLALNAAIEAARAGESGRGFAVVADEVRNLAHRTQESTGEIETMVRQVQLSANEAVSSMETTSQKTTQAQLVADEATKAFEQITARIVSISDSNLMIASAAEQQSNVAKDIDGNITKISDLAAQTVVGANQTTASTAELTRLAIELNELVVKFKV</sequence>
<dbReference type="Pfam" id="PF00015">
    <property type="entry name" value="MCPsignal"/>
    <property type="match status" value="1"/>
</dbReference>
<evidence type="ECO:0000256" key="2">
    <source>
        <dbReference type="ARBA" id="ARBA00023224"/>
    </source>
</evidence>
<keyword evidence="10" id="KW-1185">Reference proteome</keyword>
<dbReference type="AlphaFoldDB" id="A0A3M8Q4Q4"/>
<proteinExistence type="inferred from homology"/>
<organism evidence="9 10">
    <name type="scientific">Marinomonas hwangdonensis</name>
    <dbReference type="NCBI Taxonomy" id="1053647"/>
    <lineage>
        <taxon>Bacteria</taxon>
        <taxon>Pseudomonadati</taxon>
        <taxon>Pseudomonadota</taxon>
        <taxon>Gammaproteobacteria</taxon>
        <taxon>Oceanospirillales</taxon>
        <taxon>Oceanospirillaceae</taxon>
        <taxon>Marinomonas</taxon>
    </lineage>
</organism>
<dbReference type="GO" id="GO:0004888">
    <property type="term" value="F:transmembrane signaling receptor activity"/>
    <property type="evidence" value="ECO:0007669"/>
    <property type="project" value="InterPro"/>
</dbReference>
<evidence type="ECO:0000313" key="10">
    <source>
        <dbReference type="Proteomes" id="UP000280507"/>
    </source>
</evidence>
<dbReference type="Pfam" id="PF00672">
    <property type="entry name" value="HAMP"/>
    <property type="match status" value="1"/>
</dbReference>
<dbReference type="InterPro" id="IPR004089">
    <property type="entry name" value="MCPsignal_dom"/>
</dbReference>
<protein>
    <submittedName>
        <fullName evidence="9">Methyl-accepting chemotaxis protein</fullName>
    </submittedName>
</protein>
<evidence type="ECO:0000256" key="3">
    <source>
        <dbReference type="ARBA" id="ARBA00029447"/>
    </source>
</evidence>
<dbReference type="CDD" id="cd06225">
    <property type="entry name" value="HAMP"/>
    <property type="match status" value="1"/>
</dbReference>
<feature type="transmembrane region" description="Helical" evidence="6">
    <location>
        <begin position="53"/>
        <end position="73"/>
    </location>
</feature>
<dbReference type="Proteomes" id="UP000280507">
    <property type="component" value="Unassembled WGS sequence"/>
</dbReference>
<dbReference type="CDD" id="cd11386">
    <property type="entry name" value="MCP_signal"/>
    <property type="match status" value="1"/>
</dbReference>
<keyword evidence="5" id="KW-0175">Coiled coil</keyword>
<dbReference type="InterPro" id="IPR003660">
    <property type="entry name" value="HAMP_dom"/>
</dbReference>
<dbReference type="OrthoDB" id="7054443at2"/>
<dbReference type="PANTHER" id="PTHR32089">
    <property type="entry name" value="METHYL-ACCEPTING CHEMOTAXIS PROTEIN MCPB"/>
    <property type="match status" value="1"/>
</dbReference>
<dbReference type="InterPro" id="IPR047347">
    <property type="entry name" value="YvaQ-like_sensor"/>
</dbReference>
<dbReference type="InterPro" id="IPR004090">
    <property type="entry name" value="Chemotax_Me-accpt_rcpt"/>
</dbReference>
<dbReference type="Pfam" id="PF12729">
    <property type="entry name" value="4HB_MCP_1"/>
    <property type="match status" value="1"/>
</dbReference>
<dbReference type="GO" id="GO:0006935">
    <property type="term" value="P:chemotaxis"/>
    <property type="evidence" value="ECO:0007669"/>
    <property type="project" value="InterPro"/>
</dbReference>
<evidence type="ECO:0000313" key="9">
    <source>
        <dbReference type="EMBL" id="RNF51086.1"/>
    </source>
</evidence>
<dbReference type="Gene3D" id="1.10.287.950">
    <property type="entry name" value="Methyl-accepting chemotaxis protein"/>
    <property type="match status" value="1"/>
</dbReference>
<dbReference type="GO" id="GO:0007165">
    <property type="term" value="P:signal transduction"/>
    <property type="evidence" value="ECO:0007669"/>
    <property type="project" value="UniProtKB-KW"/>
</dbReference>
<feature type="transmembrane region" description="Helical" evidence="6">
    <location>
        <begin position="12"/>
        <end position="33"/>
    </location>
</feature>
<dbReference type="RefSeq" id="WP_123095599.1">
    <property type="nucleotide sequence ID" value="NZ_RIZG01000004.1"/>
</dbReference>
<evidence type="ECO:0000259" key="8">
    <source>
        <dbReference type="PROSITE" id="PS50885"/>
    </source>
</evidence>
<keyword evidence="6" id="KW-0472">Membrane</keyword>
<evidence type="ECO:0000256" key="1">
    <source>
        <dbReference type="ARBA" id="ARBA00004370"/>
    </source>
</evidence>
<dbReference type="PROSITE" id="PS50111">
    <property type="entry name" value="CHEMOTAXIS_TRANSDUC_2"/>
    <property type="match status" value="1"/>
</dbReference>
<feature type="transmembrane region" description="Helical" evidence="6">
    <location>
        <begin position="187"/>
        <end position="208"/>
    </location>
</feature>
<feature type="domain" description="HAMP" evidence="8">
    <location>
        <begin position="210"/>
        <end position="262"/>
    </location>
</feature>
<evidence type="ECO:0000256" key="5">
    <source>
        <dbReference type="SAM" id="Coils"/>
    </source>
</evidence>
<dbReference type="SUPFAM" id="SSF58104">
    <property type="entry name" value="Methyl-accepting chemotaxis protein (MCP) signaling domain"/>
    <property type="match status" value="1"/>
</dbReference>
<comment type="similarity">
    <text evidence="3">Belongs to the methyl-accepting chemotaxis (MCP) protein family.</text>
</comment>
<dbReference type="CDD" id="cd19411">
    <property type="entry name" value="MCP2201-like_sensor"/>
    <property type="match status" value="1"/>
</dbReference>
<feature type="coiled-coil region" evidence="5">
    <location>
        <begin position="136"/>
        <end position="177"/>
    </location>
</feature>
<dbReference type="PANTHER" id="PTHR32089:SF120">
    <property type="entry name" value="METHYL-ACCEPTING CHEMOTAXIS PROTEIN TLPQ"/>
    <property type="match status" value="1"/>
</dbReference>